<evidence type="ECO:0008006" key="4">
    <source>
        <dbReference type="Google" id="ProtNLM"/>
    </source>
</evidence>
<gene>
    <name evidence="2" type="ORF">GCM10011349_47870</name>
</gene>
<accession>A0ABQ2K626</accession>
<evidence type="ECO:0000313" key="2">
    <source>
        <dbReference type="EMBL" id="GGN63377.1"/>
    </source>
</evidence>
<dbReference type="Gene3D" id="1.25.40.10">
    <property type="entry name" value="Tetratricopeptide repeat domain"/>
    <property type="match status" value="1"/>
</dbReference>
<protein>
    <recommendedName>
        <fullName evidence="4">Tetratricopeptide repeat protein</fullName>
    </recommendedName>
</protein>
<keyword evidence="1" id="KW-0802">TPR repeat</keyword>
<dbReference type="InterPro" id="IPR011990">
    <property type="entry name" value="TPR-like_helical_dom_sf"/>
</dbReference>
<keyword evidence="3" id="KW-1185">Reference proteome</keyword>
<name>A0ABQ2K626_9SPHN</name>
<dbReference type="EMBL" id="BMLK01000087">
    <property type="protein sequence ID" value="GGN63377.1"/>
    <property type="molecule type" value="Genomic_DNA"/>
</dbReference>
<evidence type="ECO:0000313" key="3">
    <source>
        <dbReference type="Proteomes" id="UP000605099"/>
    </source>
</evidence>
<dbReference type="SUPFAM" id="SSF48452">
    <property type="entry name" value="TPR-like"/>
    <property type="match status" value="1"/>
</dbReference>
<dbReference type="InterPro" id="IPR019734">
    <property type="entry name" value="TPR_rpt"/>
</dbReference>
<dbReference type="Proteomes" id="UP000605099">
    <property type="component" value="Unassembled WGS sequence"/>
</dbReference>
<dbReference type="PROSITE" id="PS50005">
    <property type="entry name" value="TPR"/>
    <property type="match status" value="1"/>
</dbReference>
<sequence length="188" mass="21162">MSASLVDITLRSGSGHNYVRWELNDGSYFDWDTNGRSVCITPSNLPSYEGRSLTDDETLAYLYVLRAPVQSETGKYEEAISDYKSAMRLHTEVPMPYNNYAWLVATRRFAGRDAHIEPAIAAARYAVSRDPQANYLDTLACSLALDKQFEEAVNVQERAVAEAPWQADFRARLEMFRSPSPKDCTGMS</sequence>
<evidence type="ECO:0000256" key="1">
    <source>
        <dbReference type="PROSITE-ProRule" id="PRU00339"/>
    </source>
</evidence>
<proteinExistence type="predicted"/>
<feature type="repeat" description="TPR" evidence="1">
    <location>
        <begin position="60"/>
        <end position="93"/>
    </location>
</feature>
<organism evidence="2 3">
    <name type="scientific">Novosphingobium indicum</name>
    <dbReference type="NCBI Taxonomy" id="462949"/>
    <lineage>
        <taxon>Bacteria</taxon>
        <taxon>Pseudomonadati</taxon>
        <taxon>Pseudomonadota</taxon>
        <taxon>Alphaproteobacteria</taxon>
        <taxon>Sphingomonadales</taxon>
        <taxon>Sphingomonadaceae</taxon>
        <taxon>Novosphingobium</taxon>
    </lineage>
</organism>
<comment type="caution">
    <text evidence="2">The sequence shown here is derived from an EMBL/GenBank/DDBJ whole genome shotgun (WGS) entry which is preliminary data.</text>
</comment>
<reference evidence="3" key="1">
    <citation type="journal article" date="2019" name="Int. J. Syst. Evol. Microbiol.">
        <title>The Global Catalogue of Microorganisms (GCM) 10K type strain sequencing project: providing services to taxonomists for standard genome sequencing and annotation.</title>
        <authorList>
            <consortium name="The Broad Institute Genomics Platform"/>
            <consortium name="The Broad Institute Genome Sequencing Center for Infectious Disease"/>
            <person name="Wu L."/>
            <person name="Ma J."/>
        </authorList>
    </citation>
    <scope>NUCLEOTIDE SEQUENCE [LARGE SCALE GENOMIC DNA]</scope>
    <source>
        <strain evidence="3">CGMCC 1.6784</strain>
    </source>
</reference>